<keyword evidence="4 8" id="KW-0812">Transmembrane</keyword>
<dbReference type="AlphaFoldDB" id="B8IW34"/>
<feature type="transmembrane region" description="Helical" evidence="8">
    <location>
        <begin position="327"/>
        <end position="346"/>
    </location>
</feature>
<gene>
    <name evidence="10" type="ordered locus">Mnod_8529</name>
</gene>
<evidence type="ECO:0000256" key="3">
    <source>
        <dbReference type="ARBA" id="ARBA00022475"/>
    </source>
</evidence>
<organism evidence="10 11">
    <name type="scientific">Methylobacterium nodulans (strain LMG 21967 / CNCM I-2342 / ORS 2060)</name>
    <dbReference type="NCBI Taxonomy" id="460265"/>
    <lineage>
        <taxon>Bacteria</taxon>
        <taxon>Pseudomonadati</taxon>
        <taxon>Pseudomonadota</taxon>
        <taxon>Alphaproteobacteria</taxon>
        <taxon>Hyphomicrobiales</taxon>
        <taxon>Methylobacteriaceae</taxon>
        <taxon>Methylobacterium</taxon>
    </lineage>
</organism>
<evidence type="ECO:0000313" key="10">
    <source>
        <dbReference type="EMBL" id="ACL62624.1"/>
    </source>
</evidence>
<dbReference type="InterPro" id="IPR011701">
    <property type="entry name" value="MFS"/>
</dbReference>
<dbReference type="PROSITE" id="PS50850">
    <property type="entry name" value="MFS"/>
    <property type="match status" value="1"/>
</dbReference>
<name>B8IW34_METNO</name>
<evidence type="ECO:0000256" key="4">
    <source>
        <dbReference type="ARBA" id="ARBA00022692"/>
    </source>
</evidence>
<protein>
    <submittedName>
        <fullName evidence="10">General substrate transporter</fullName>
    </submittedName>
</protein>
<dbReference type="InterPro" id="IPR036259">
    <property type="entry name" value="MFS_trans_sf"/>
</dbReference>
<accession>B8IW34</accession>
<dbReference type="Pfam" id="PF07690">
    <property type="entry name" value="MFS_1"/>
    <property type="match status" value="1"/>
</dbReference>
<keyword evidence="3" id="KW-1003">Cell membrane</keyword>
<keyword evidence="6 8" id="KW-0472">Membrane</keyword>
<dbReference type="Gene3D" id="1.20.1250.20">
    <property type="entry name" value="MFS general substrate transporter like domains"/>
    <property type="match status" value="2"/>
</dbReference>
<proteinExistence type="predicted"/>
<evidence type="ECO:0000256" key="8">
    <source>
        <dbReference type="SAM" id="Phobius"/>
    </source>
</evidence>
<evidence type="ECO:0000256" key="5">
    <source>
        <dbReference type="ARBA" id="ARBA00022989"/>
    </source>
</evidence>
<dbReference type="InterPro" id="IPR005828">
    <property type="entry name" value="MFS_sugar_transport-like"/>
</dbReference>
<dbReference type="GO" id="GO:0005886">
    <property type="term" value="C:plasma membrane"/>
    <property type="evidence" value="ECO:0007669"/>
    <property type="project" value="UniProtKB-SubCell"/>
</dbReference>
<dbReference type="Pfam" id="PF00083">
    <property type="entry name" value="Sugar_tr"/>
    <property type="match status" value="1"/>
</dbReference>
<feature type="region of interest" description="Disordered" evidence="7">
    <location>
        <begin position="1"/>
        <end position="20"/>
    </location>
</feature>
<evidence type="ECO:0000256" key="7">
    <source>
        <dbReference type="SAM" id="MobiDB-lite"/>
    </source>
</evidence>
<sequence>MAAANIESYAGAPADAPGMASSADRREMRKVIIGSSLGTVFEWYDFFLYGTLAGFFGPLFFSPALGETGAFLASLATYGAGLVLRPFGSLLFGRMGDTAGRKMTFLITVALMGIATAGVGLIPTFAQIGIAAPIILVTLRCLQGLAMGGEYGGAATYVAEHAVKGRSGRATGWIQICASGGFFLSLLAVFACRGLVGADEFRAWGWRLPFVASVALLAISMFIRARLHESPVFKAMKAEGKASKAPVAEAYGVARWRNLMLLSLFGCVAGVGVVWYAGQFYALFFLQKVLKVDFDTATACMAVALALATPFFVLFGALSDRIGRKPIIMGGMLLAAVTYFPLFGALTHYANPILERATAAAPVVIRSNDCHLLLLSGPQTDCERVRELLNVAGVTHRVEPGEGAGATTQVGTATVTGYDAPALTVALRAAGYPAAADPAQVNTVMVTVILFVMVLFVCITYGPVAIYLVELFPARIRYTALSMPYHIGTGYFGGFMLYFATLISTTTGNIYGGLWYAVVIAVASTAIGLWKLPETLGRDIRA</sequence>
<geneLocation type="plasmid" evidence="10 11">
    <name>pMNOD01</name>
</geneLocation>
<feature type="transmembrane region" description="Helical" evidence="8">
    <location>
        <begin position="104"/>
        <end position="122"/>
    </location>
</feature>
<evidence type="ECO:0000256" key="1">
    <source>
        <dbReference type="ARBA" id="ARBA00004651"/>
    </source>
</evidence>
<keyword evidence="2" id="KW-0813">Transport</keyword>
<evidence type="ECO:0000313" key="11">
    <source>
        <dbReference type="Proteomes" id="UP000008207"/>
    </source>
</evidence>
<feature type="transmembrane region" description="Helical" evidence="8">
    <location>
        <begin position="444"/>
        <end position="469"/>
    </location>
</feature>
<feature type="transmembrane region" description="Helical" evidence="8">
    <location>
        <begin position="481"/>
        <end position="501"/>
    </location>
</feature>
<dbReference type="PANTHER" id="PTHR43045">
    <property type="entry name" value="SHIKIMATE TRANSPORTER"/>
    <property type="match status" value="1"/>
</dbReference>
<dbReference type="KEGG" id="mno:Mnod_8529"/>
<dbReference type="SUPFAM" id="SSF103473">
    <property type="entry name" value="MFS general substrate transporter"/>
    <property type="match status" value="1"/>
</dbReference>
<keyword evidence="11" id="KW-1185">Reference proteome</keyword>
<evidence type="ECO:0000259" key="9">
    <source>
        <dbReference type="PROSITE" id="PS50850"/>
    </source>
</evidence>
<feature type="domain" description="Major facilitator superfamily (MFS) profile" evidence="9">
    <location>
        <begin position="31"/>
        <end position="536"/>
    </location>
</feature>
<feature type="transmembrane region" description="Helical" evidence="8">
    <location>
        <begin position="208"/>
        <end position="227"/>
    </location>
</feature>
<feature type="transmembrane region" description="Helical" evidence="8">
    <location>
        <begin position="170"/>
        <end position="196"/>
    </location>
</feature>
<dbReference type="EMBL" id="CP001350">
    <property type="protein sequence ID" value="ACL62624.1"/>
    <property type="molecule type" value="Genomic_DNA"/>
</dbReference>
<comment type="subcellular location">
    <subcellularLocation>
        <location evidence="1">Cell membrane</location>
        <topology evidence="1">Multi-pass membrane protein</topology>
    </subcellularLocation>
</comment>
<evidence type="ECO:0000256" key="6">
    <source>
        <dbReference type="ARBA" id="ARBA00023136"/>
    </source>
</evidence>
<keyword evidence="10" id="KW-0614">Plasmid</keyword>
<feature type="transmembrane region" description="Helical" evidence="8">
    <location>
        <begin position="259"/>
        <end position="284"/>
    </location>
</feature>
<dbReference type="HOGENOM" id="CLU_001265_39_2_5"/>
<evidence type="ECO:0000256" key="2">
    <source>
        <dbReference type="ARBA" id="ARBA00022448"/>
    </source>
</evidence>
<dbReference type="GO" id="GO:0022857">
    <property type="term" value="F:transmembrane transporter activity"/>
    <property type="evidence" value="ECO:0007669"/>
    <property type="project" value="InterPro"/>
</dbReference>
<feature type="transmembrane region" description="Helical" evidence="8">
    <location>
        <begin position="128"/>
        <end position="149"/>
    </location>
</feature>
<dbReference type="PANTHER" id="PTHR43045:SF7">
    <property type="entry name" value="MAJOR FACILITATOR SUPERFAMILY TRANSPORTER"/>
    <property type="match status" value="1"/>
</dbReference>
<feature type="transmembrane region" description="Helical" evidence="8">
    <location>
        <begin position="71"/>
        <end position="92"/>
    </location>
</feature>
<feature type="transmembrane region" description="Helical" evidence="8">
    <location>
        <begin position="513"/>
        <end position="532"/>
    </location>
</feature>
<dbReference type="Proteomes" id="UP000008207">
    <property type="component" value="Plasmid pMNOD01"/>
</dbReference>
<reference evidence="11" key="1">
    <citation type="submission" date="2009-01" db="EMBL/GenBank/DDBJ databases">
        <title>Complete sequence of plasmid 1 of Methylobacterium nodulans ORS 2060.</title>
        <authorList>
            <consortium name="US DOE Joint Genome Institute"/>
            <person name="Lucas S."/>
            <person name="Copeland A."/>
            <person name="Lapidus A."/>
            <person name="Glavina del Rio T."/>
            <person name="Dalin E."/>
            <person name="Tice H."/>
            <person name="Bruce D."/>
            <person name="Goodwin L."/>
            <person name="Pitluck S."/>
            <person name="Sims D."/>
            <person name="Brettin T."/>
            <person name="Detter J.C."/>
            <person name="Han C."/>
            <person name="Larimer F."/>
            <person name="Land M."/>
            <person name="Hauser L."/>
            <person name="Kyrpides N."/>
            <person name="Ivanova N."/>
            <person name="Marx C.J."/>
            <person name="Richardson P."/>
        </authorList>
    </citation>
    <scope>NUCLEOTIDE SEQUENCE [LARGE SCALE GENOMIC DNA]</scope>
    <source>
        <strain evidence="11">LMG 21967 / CNCM I-2342 / ORS 2060</strain>
        <plasmid evidence="11">Plasmid pMNOD01</plasmid>
    </source>
</reference>
<feature type="transmembrane region" description="Helical" evidence="8">
    <location>
        <begin position="296"/>
        <end position="315"/>
    </location>
</feature>
<dbReference type="InterPro" id="IPR020846">
    <property type="entry name" value="MFS_dom"/>
</dbReference>
<keyword evidence="5 8" id="KW-1133">Transmembrane helix</keyword>